<dbReference type="SUPFAM" id="SSF142877">
    <property type="entry name" value="EndoU-like"/>
    <property type="match status" value="1"/>
</dbReference>
<keyword evidence="8 11" id="KW-0694">RNA-binding</keyword>
<keyword evidence="7 11" id="KW-0378">Hydrolase</keyword>
<comment type="subunit">
    <text evidence="3 11">Monomer.</text>
</comment>
<evidence type="ECO:0000256" key="8">
    <source>
        <dbReference type="ARBA" id="ARBA00022884"/>
    </source>
</evidence>
<evidence type="ECO:0000256" key="2">
    <source>
        <dbReference type="ARBA" id="ARBA00010168"/>
    </source>
</evidence>
<keyword evidence="4 11" id="KW-0540">Nuclease</keyword>
<feature type="compositionally biased region" description="Low complexity" evidence="12">
    <location>
        <begin position="224"/>
        <end position="239"/>
    </location>
</feature>
<keyword evidence="11" id="KW-0732">Signal</keyword>
<feature type="chain" id="PRO_5044961946" evidence="11">
    <location>
        <begin position="21"/>
        <end position="540"/>
    </location>
</feature>
<dbReference type="AlphaFoldDB" id="A0A8B8HSL6"/>
<sequence length="540" mass="59870">MIRVIYIAFVFTFHIKTCVSRDHRYNPSNDFLLHEAGTIPSNDKNSYDLNFPSLSPSKPSQTSLTSNINNPPATKPQSSGKRDYVAPQRPSTISTSTSKPATNSLTNSGSSSHTPKRDYVAEFPTLKPVGTTSQHSVTTPHPSTPPKRDYVAPNLPSSNNKNTHPTTGKVKDLVNFYDNKSPSGPSQKPSYSSILNGPGNQTPTPSTAYTPKPMTFSSVVSGSNKPTPTNKVTTPATAAGIPSVANNNVPTKRPGSTVLPSSITSNQGQGTNSGNPSDVELQTISEELLRKDINNAAKYVTINYQEKTTSYAKDDKAPLPLLTIAPEVWNITTVQKFTPLLNNYERDTLVNEYVTSQERNEENAFMDAIMATSVFRHLLNFLKDKGYVTPDPKQQRDFIKQMWFGLYSRGKGKISSSGFEHIFVSELKNNEVSGLHNWIYFSKEELANRINYFGYLKYVELNGKGAVLKMHFNQQGVDKPVDTLFIGTSPELEMALYTLCYVTRSDKDCKLKLGTKDVEIVTHNFRYRSKNYIGSAYPQI</sequence>
<evidence type="ECO:0000313" key="14">
    <source>
        <dbReference type="Proteomes" id="UP001652626"/>
    </source>
</evidence>
<dbReference type="GO" id="GO:0016829">
    <property type="term" value="F:lyase activity"/>
    <property type="evidence" value="ECO:0007669"/>
    <property type="project" value="UniProtKB-KW"/>
</dbReference>
<proteinExistence type="inferred from homology"/>
<accession>A0A8B8HSL6</accession>
<evidence type="ECO:0000256" key="4">
    <source>
        <dbReference type="ARBA" id="ARBA00022722"/>
    </source>
</evidence>
<dbReference type="GeneID" id="113394661"/>
<feature type="compositionally biased region" description="Low complexity" evidence="12">
    <location>
        <begin position="131"/>
        <end position="141"/>
    </location>
</feature>
<evidence type="ECO:0000256" key="1">
    <source>
        <dbReference type="ARBA" id="ARBA00001936"/>
    </source>
</evidence>
<dbReference type="InterPro" id="IPR018998">
    <property type="entry name" value="EndoU_C"/>
</dbReference>
<dbReference type="OMA" id="APEVWNI"/>
<feature type="domain" description="EndoU" evidence="13">
    <location>
        <begin position="277"/>
        <end position="540"/>
    </location>
</feature>
<evidence type="ECO:0000256" key="3">
    <source>
        <dbReference type="ARBA" id="ARBA00011245"/>
    </source>
</evidence>
<comment type="cofactor">
    <cofactor evidence="1 11">
        <name>Mn(2+)</name>
        <dbReference type="ChEBI" id="CHEBI:29035"/>
    </cofactor>
</comment>
<organism evidence="14 15">
    <name type="scientific">Vanessa tameamea</name>
    <name type="common">Kamehameha butterfly</name>
    <dbReference type="NCBI Taxonomy" id="334116"/>
    <lineage>
        <taxon>Eukaryota</taxon>
        <taxon>Metazoa</taxon>
        <taxon>Ecdysozoa</taxon>
        <taxon>Arthropoda</taxon>
        <taxon>Hexapoda</taxon>
        <taxon>Insecta</taxon>
        <taxon>Pterygota</taxon>
        <taxon>Neoptera</taxon>
        <taxon>Endopterygota</taxon>
        <taxon>Lepidoptera</taxon>
        <taxon>Glossata</taxon>
        <taxon>Ditrysia</taxon>
        <taxon>Papilionoidea</taxon>
        <taxon>Nymphalidae</taxon>
        <taxon>Nymphalinae</taxon>
        <taxon>Vanessa</taxon>
    </lineage>
</organism>
<dbReference type="GO" id="GO:0016787">
    <property type="term" value="F:hydrolase activity"/>
    <property type="evidence" value="ECO:0007669"/>
    <property type="project" value="UniProtKB-KW"/>
</dbReference>
<feature type="compositionally biased region" description="Polar residues" evidence="12">
    <location>
        <begin position="44"/>
        <end position="79"/>
    </location>
</feature>
<dbReference type="RefSeq" id="XP_026487843.2">
    <property type="nucleotide sequence ID" value="XM_026632058.2"/>
</dbReference>
<dbReference type="InterPro" id="IPR037227">
    <property type="entry name" value="EndoU-like"/>
</dbReference>
<dbReference type="PANTHER" id="PTHR12439:SF42">
    <property type="entry name" value="ENDORIBONUCLEASE-RELATED"/>
    <property type="match status" value="1"/>
</dbReference>
<keyword evidence="10" id="KW-0456">Lyase</keyword>
<feature type="compositionally biased region" description="Polar residues" evidence="12">
    <location>
        <begin position="258"/>
        <end position="278"/>
    </location>
</feature>
<evidence type="ECO:0000256" key="6">
    <source>
        <dbReference type="ARBA" id="ARBA00022759"/>
    </source>
</evidence>
<reference evidence="14" key="1">
    <citation type="submission" date="2025-05" db="UniProtKB">
        <authorList>
            <consortium name="RefSeq"/>
        </authorList>
    </citation>
    <scope>NUCLEOTIDE SEQUENCE [LARGE SCALE GENOMIC DNA]</scope>
</reference>
<evidence type="ECO:0000256" key="7">
    <source>
        <dbReference type="ARBA" id="ARBA00022801"/>
    </source>
</evidence>
<keyword evidence="14" id="KW-1185">Reference proteome</keyword>
<feature type="compositionally biased region" description="Polar residues" evidence="12">
    <location>
        <begin position="178"/>
        <end position="223"/>
    </location>
</feature>
<dbReference type="PROSITE" id="PS51959">
    <property type="entry name" value="ENDOU"/>
    <property type="match status" value="1"/>
</dbReference>
<dbReference type="GO" id="GO:0004521">
    <property type="term" value="F:RNA endonuclease activity"/>
    <property type="evidence" value="ECO:0007669"/>
    <property type="project" value="UniProtKB-UniRule"/>
</dbReference>
<dbReference type="GO" id="GO:0003723">
    <property type="term" value="F:RNA binding"/>
    <property type="evidence" value="ECO:0007669"/>
    <property type="project" value="UniProtKB-UniRule"/>
</dbReference>
<dbReference type="OrthoDB" id="430326at2759"/>
<name>A0A8B8HSL6_VANTA</name>
<keyword evidence="5 11" id="KW-0479">Metal-binding</keyword>
<evidence type="ECO:0000256" key="9">
    <source>
        <dbReference type="ARBA" id="ARBA00023211"/>
    </source>
</evidence>
<reference evidence="15" key="2">
    <citation type="submission" date="2025-08" db="UniProtKB">
        <authorList>
            <consortium name="RefSeq"/>
        </authorList>
    </citation>
    <scope>IDENTIFICATION</scope>
    <source>
        <tissue evidence="15">Whole body</tissue>
    </source>
</reference>
<dbReference type="InterPro" id="IPR039787">
    <property type="entry name" value="ENDOU"/>
</dbReference>
<keyword evidence="9 11" id="KW-0464">Manganese</keyword>
<feature type="compositionally biased region" description="Polar residues" evidence="12">
    <location>
        <begin position="89"/>
        <end position="113"/>
    </location>
</feature>
<dbReference type="Proteomes" id="UP001652626">
    <property type="component" value="Chromosome 2"/>
</dbReference>
<evidence type="ECO:0000256" key="12">
    <source>
        <dbReference type="SAM" id="MobiDB-lite"/>
    </source>
</evidence>
<dbReference type="Pfam" id="PF09412">
    <property type="entry name" value="XendoU"/>
    <property type="match status" value="1"/>
</dbReference>
<evidence type="ECO:0000256" key="5">
    <source>
        <dbReference type="ARBA" id="ARBA00022723"/>
    </source>
</evidence>
<evidence type="ECO:0000256" key="11">
    <source>
        <dbReference type="RuleBase" id="RU367085"/>
    </source>
</evidence>
<comment type="similarity">
    <text evidence="2 11">Belongs to the ENDOU family.</text>
</comment>
<dbReference type="GO" id="GO:0046872">
    <property type="term" value="F:metal ion binding"/>
    <property type="evidence" value="ECO:0007669"/>
    <property type="project" value="UniProtKB-UniRule"/>
</dbReference>
<gene>
    <name evidence="15" type="primary">LOC113394661</name>
</gene>
<protein>
    <submittedName>
        <fullName evidence="15">Endoribonuclease CG2145-like</fullName>
    </submittedName>
</protein>
<keyword evidence="6 11" id="KW-0255">Endonuclease</keyword>
<evidence type="ECO:0000259" key="13">
    <source>
        <dbReference type="PROSITE" id="PS51959"/>
    </source>
</evidence>
<evidence type="ECO:0000313" key="15">
    <source>
        <dbReference type="RefSeq" id="XP_026487843.2"/>
    </source>
</evidence>
<feature type="region of interest" description="Disordered" evidence="12">
    <location>
        <begin position="44"/>
        <end position="278"/>
    </location>
</feature>
<evidence type="ECO:0000256" key="10">
    <source>
        <dbReference type="ARBA" id="ARBA00023239"/>
    </source>
</evidence>
<feature type="compositionally biased region" description="Polar residues" evidence="12">
    <location>
        <begin position="155"/>
        <end position="166"/>
    </location>
</feature>
<dbReference type="PANTHER" id="PTHR12439">
    <property type="entry name" value="PLACENTAL PROTEIN 11-RELATED"/>
    <property type="match status" value="1"/>
</dbReference>
<feature type="signal peptide" evidence="11">
    <location>
        <begin position="1"/>
        <end position="20"/>
    </location>
</feature>
<dbReference type="CDD" id="cd21159">
    <property type="entry name" value="XendoU"/>
    <property type="match status" value="1"/>
</dbReference>